<dbReference type="RefSeq" id="WP_344650592.1">
    <property type="nucleotide sequence ID" value="NZ_BAAAGX010000016.1"/>
</dbReference>
<dbReference type="PROSITE" id="PS50977">
    <property type="entry name" value="HTH_TETR_2"/>
    <property type="match status" value="1"/>
</dbReference>
<feature type="domain" description="HTH tetR-type" evidence="3">
    <location>
        <begin position="15"/>
        <end position="75"/>
    </location>
</feature>
<dbReference type="PANTHER" id="PTHR30055">
    <property type="entry name" value="HTH-TYPE TRANSCRIPTIONAL REGULATOR RUTR"/>
    <property type="match status" value="1"/>
</dbReference>
<dbReference type="InterPro" id="IPR009057">
    <property type="entry name" value="Homeodomain-like_sf"/>
</dbReference>
<evidence type="ECO:0000313" key="5">
    <source>
        <dbReference type="Proteomes" id="UP001500967"/>
    </source>
</evidence>
<protein>
    <recommendedName>
        <fullName evidence="3">HTH tetR-type domain-containing protein</fullName>
    </recommendedName>
</protein>
<dbReference type="InterPro" id="IPR050109">
    <property type="entry name" value="HTH-type_TetR-like_transc_reg"/>
</dbReference>
<feature type="DNA-binding region" description="H-T-H motif" evidence="2">
    <location>
        <begin position="38"/>
        <end position="57"/>
    </location>
</feature>
<accession>A0ABP3E832</accession>
<reference evidence="5" key="1">
    <citation type="journal article" date="2019" name="Int. J. Syst. Evol. Microbiol.">
        <title>The Global Catalogue of Microorganisms (GCM) 10K type strain sequencing project: providing services to taxonomists for standard genome sequencing and annotation.</title>
        <authorList>
            <consortium name="The Broad Institute Genomics Platform"/>
            <consortium name="The Broad Institute Genome Sequencing Center for Infectious Disease"/>
            <person name="Wu L."/>
            <person name="Ma J."/>
        </authorList>
    </citation>
    <scope>NUCLEOTIDE SEQUENCE [LARGE SCALE GENOMIC DNA]</scope>
    <source>
        <strain evidence="5">JCM 10425</strain>
    </source>
</reference>
<organism evidence="4 5">
    <name type="scientific">Cryptosporangium japonicum</name>
    <dbReference type="NCBI Taxonomy" id="80872"/>
    <lineage>
        <taxon>Bacteria</taxon>
        <taxon>Bacillati</taxon>
        <taxon>Actinomycetota</taxon>
        <taxon>Actinomycetes</taxon>
        <taxon>Cryptosporangiales</taxon>
        <taxon>Cryptosporangiaceae</taxon>
        <taxon>Cryptosporangium</taxon>
    </lineage>
</organism>
<evidence type="ECO:0000256" key="2">
    <source>
        <dbReference type="PROSITE-ProRule" id="PRU00335"/>
    </source>
</evidence>
<dbReference type="EMBL" id="BAAAGX010000016">
    <property type="protein sequence ID" value="GAA0252637.1"/>
    <property type="molecule type" value="Genomic_DNA"/>
</dbReference>
<dbReference type="SUPFAM" id="SSF46689">
    <property type="entry name" value="Homeodomain-like"/>
    <property type="match status" value="1"/>
</dbReference>
<dbReference type="PRINTS" id="PR00455">
    <property type="entry name" value="HTHTETR"/>
</dbReference>
<evidence type="ECO:0000256" key="1">
    <source>
        <dbReference type="ARBA" id="ARBA00023125"/>
    </source>
</evidence>
<name>A0ABP3E832_9ACTN</name>
<evidence type="ECO:0000313" key="4">
    <source>
        <dbReference type="EMBL" id="GAA0252637.1"/>
    </source>
</evidence>
<proteinExistence type="predicted"/>
<dbReference type="Proteomes" id="UP001500967">
    <property type="component" value="Unassembled WGS sequence"/>
</dbReference>
<evidence type="ECO:0000259" key="3">
    <source>
        <dbReference type="PROSITE" id="PS50977"/>
    </source>
</evidence>
<sequence length="203" mass="22201">MNRPDRRPRRRLDPGQRQETILTAAAEAFREHGYAGTAVSVIAARAGASEALVYRYFAGKDQLYAALVRRAIDALLAQQAEALRALPDGVPARDRLRATTLVYLDHIAGHPEAWAVPFRHPGGEPAAAAAVRADARRDYVERLRALLSPRTGLRREFALWGYFGFLDAACLRWVDAGCPADARWSLIDAALGALEGALGDWDA</sequence>
<keyword evidence="5" id="KW-1185">Reference proteome</keyword>
<dbReference type="Gene3D" id="1.10.357.10">
    <property type="entry name" value="Tetracycline Repressor, domain 2"/>
    <property type="match status" value="1"/>
</dbReference>
<gene>
    <name evidence="4" type="ORF">GCM10009539_42260</name>
</gene>
<dbReference type="InterPro" id="IPR001647">
    <property type="entry name" value="HTH_TetR"/>
</dbReference>
<keyword evidence="1 2" id="KW-0238">DNA-binding</keyword>
<dbReference type="Pfam" id="PF00440">
    <property type="entry name" value="TetR_N"/>
    <property type="match status" value="1"/>
</dbReference>
<dbReference type="PANTHER" id="PTHR30055:SF226">
    <property type="entry name" value="HTH-TYPE TRANSCRIPTIONAL REGULATOR PKSA"/>
    <property type="match status" value="1"/>
</dbReference>
<comment type="caution">
    <text evidence="4">The sequence shown here is derived from an EMBL/GenBank/DDBJ whole genome shotgun (WGS) entry which is preliminary data.</text>
</comment>